<dbReference type="RefSeq" id="WP_035333512.1">
    <property type="nucleotide sequence ID" value="NZ_MBRJ01000059.1"/>
</dbReference>
<proteinExistence type="predicted"/>
<dbReference type="Proteomes" id="UP000180194">
    <property type="component" value="Unassembled WGS sequence"/>
</dbReference>
<sequence length="194" mass="22805">MEKYSSLSEFKKKNTEFLSQPIVQSFFDDSRNLSLLELSVVDGDIEAQNQLDRRFVEHFFLCRLIKYISTLSFRFSIDFNKRRRKQKENFPLLVDQPNNESNSTMLDYLSVTQEQLTIVNEGESSNIFELVVDEALYKILMKLGKKEKEVIQLILGDQLKQIEIARILNESPQNIAKTKKKALMKIRKQYEKRG</sequence>
<reference evidence="2 3" key="1">
    <citation type="submission" date="2016-07" db="EMBL/GenBank/DDBJ databases">
        <title>Bacillus oceanisediminis whole genome.</title>
        <authorList>
            <person name="Pal Y."/>
            <person name="Verma A."/>
            <person name="Mual P."/>
            <person name="Srinivasan K."/>
        </authorList>
    </citation>
    <scope>NUCLEOTIDE SEQUENCE [LARGE SCALE GENOMIC DNA]</scope>
    <source>
        <strain evidence="2 3">Bhandara28</strain>
    </source>
</reference>
<dbReference type="EMBL" id="MBRJ01000059">
    <property type="protein sequence ID" value="OHX41314.1"/>
    <property type="molecule type" value="Genomic_DNA"/>
</dbReference>
<evidence type="ECO:0000313" key="2">
    <source>
        <dbReference type="EMBL" id="OHX41314.1"/>
    </source>
</evidence>
<dbReference type="InterPro" id="IPR013324">
    <property type="entry name" value="RNA_pol_sigma_r3/r4-like"/>
</dbReference>
<accession>A0ABX3CKF7</accession>
<gene>
    <name evidence="2" type="ORF">BBV17_28355</name>
</gene>
<dbReference type="Gene3D" id="1.20.140.160">
    <property type="match status" value="1"/>
</dbReference>
<keyword evidence="3" id="KW-1185">Reference proteome</keyword>
<comment type="caution">
    <text evidence="2">The sequence shown here is derived from an EMBL/GenBank/DDBJ whole genome shotgun (WGS) entry which is preliminary data.</text>
</comment>
<protein>
    <recommendedName>
        <fullName evidence="1">RNA polymerase sigma-70 region 4 domain-containing protein</fullName>
    </recommendedName>
</protein>
<feature type="domain" description="RNA polymerase sigma-70 region 4" evidence="1">
    <location>
        <begin position="140"/>
        <end position="188"/>
    </location>
</feature>
<dbReference type="Pfam" id="PF04545">
    <property type="entry name" value="Sigma70_r4"/>
    <property type="match status" value="1"/>
</dbReference>
<name>A0ABX3CKF7_9BACI</name>
<dbReference type="InterPro" id="IPR007630">
    <property type="entry name" value="RNA_pol_sigma70_r4"/>
</dbReference>
<organism evidence="2 3">
    <name type="scientific">Cytobacillus oceanisediminis</name>
    <dbReference type="NCBI Taxonomy" id="665099"/>
    <lineage>
        <taxon>Bacteria</taxon>
        <taxon>Bacillati</taxon>
        <taxon>Bacillota</taxon>
        <taxon>Bacilli</taxon>
        <taxon>Bacillales</taxon>
        <taxon>Bacillaceae</taxon>
        <taxon>Cytobacillus</taxon>
    </lineage>
</organism>
<dbReference type="SUPFAM" id="SSF88659">
    <property type="entry name" value="Sigma3 and sigma4 domains of RNA polymerase sigma factors"/>
    <property type="match status" value="1"/>
</dbReference>
<evidence type="ECO:0000313" key="3">
    <source>
        <dbReference type="Proteomes" id="UP000180194"/>
    </source>
</evidence>
<evidence type="ECO:0000259" key="1">
    <source>
        <dbReference type="Pfam" id="PF04545"/>
    </source>
</evidence>